<evidence type="ECO:0000313" key="2">
    <source>
        <dbReference type="Proteomes" id="UP000499080"/>
    </source>
</evidence>
<proteinExistence type="predicted"/>
<sequence length="113" mass="12838">MEVVTPPSQSRAAAEQWVFFKQAIHRSSKMEFLEHGKETPIVKVKNLSTMEQIIRNGEIQKNLKSKTQRSDSNLGPRCEVNGKTIVLPRLRPRVEATNETRKAESRVGGILRL</sequence>
<gene>
    <name evidence="1" type="ORF">AVEN_268981_1</name>
</gene>
<evidence type="ECO:0000313" key="1">
    <source>
        <dbReference type="EMBL" id="GBM65351.1"/>
    </source>
</evidence>
<comment type="caution">
    <text evidence="1">The sequence shown here is derived from an EMBL/GenBank/DDBJ whole genome shotgun (WGS) entry which is preliminary data.</text>
</comment>
<accession>A0A4Y2HJ42</accession>
<keyword evidence="2" id="KW-1185">Reference proteome</keyword>
<reference evidence="1 2" key="1">
    <citation type="journal article" date="2019" name="Sci. Rep.">
        <title>Orb-weaving spider Araneus ventricosus genome elucidates the spidroin gene catalogue.</title>
        <authorList>
            <person name="Kono N."/>
            <person name="Nakamura H."/>
            <person name="Ohtoshi R."/>
            <person name="Moran D.A.P."/>
            <person name="Shinohara A."/>
            <person name="Yoshida Y."/>
            <person name="Fujiwara M."/>
            <person name="Mori M."/>
            <person name="Tomita M."/>
            <person name="Arakawa K."/>
        </authorList>
    </citation>
    <scope>NUCLEOTIDE SEQUENCE [LARGE SCALE GENOMIC DNA]</scope>
</reference>
<name>A0A4Y2HJ42_ARAVE</name>
<dbReference type="EMBL" id="BGPR01001974">
    <property type="protein sequence ID" value="GBM65351.1"/>
    <property type="molecule type" value="Genomic_DNA"/>
</dbReference>
<protein>
    <submittedName>
        <fullName evidence="1">Uncharacterized protein</fullName>
    </submittedName>
</protein>
<organism evidence="1 2">
    <name type="scientific">Araneus ventricosus</name>
    <name type="common">Orbweaver spider</name>
    <name type="synonym">Epeira ventricosa</name>
    <dbReference type="NCBI Taxonomy" id="182803"/>
    <lineage>
        <taxon>Eukaryota</taxon>
        <taxon>Metazoa</taxon>
        <taxon>Ecdysozoa</taxon>
        <taxon>Arthropoda</taxon>
        <taxon>Chelicerata</taxon>
        <taxon>Arachnida</taxon>
        <taxon>Araneae</taxon>
        <taxon>Araneomorphae</taxon>
        <taxon>Entelegynae</taxon>
        <taxon>Araneoidea</taxon>
        <taxon>Araneidae</taxon>
        <taxon>Araneus</taxon>
    </lineage>
</organism>
<dbReference type="Proteomes" id="UP000499080">
    <property type="component" value="Unassembled WGS sequence"/>
</dbReference>
<dbReference type="AlphaFoldDB" id="A0A4Y2HJ42"/>